<proteinExistence type="predicted"/>
<dbReference type="Proteomes" id="UP001604277">
    <property type="component" value="Unassembled WGS sequence"/>
</dbReference>
<evidence type="ECO:0000313" key="2">
    <source>
        <dbReference type="Proteomes" id="UP001604277"/>
    </source>
</evidence>
<comment type="caution">
    <text evidence="1">The sequence shown here is derived from an EMBL/GenBank/DDBJ whole genome shotgun (WGS) entry which is preliminary data.</text>
</comment>
<reference evidence="2" key="1">
    <citation type="submission" date="2024-07" db="EMBL/GenBank/DDBJ databases">
        <title>Two chromosome-level genome assemblies of Korean endemic species Abeliophyllum distichum and Forsythia ovata (Oleaceae).</title>
        <authorList>
            <person name="Jang H."/>
        </authorList>
    </citation>
    <scope>NUCLEOTIDE SEQUENCE [LARGE SCALE GENOMIC DNA]</scope>
</reference>
<sequence>MTHSLQLSISVEVPVSVATALLVPETAIDASSPFISKESLLLSESVQRQGKGNGIINDKREKLVQKEKIGEECNAMKLMRAKRGRATLSSKETEGSTHSHRDATQTILIPYGWTERINIWSRRDKLDLVILEKLSAPSTIAAAFIHKCWTPTWEKVAVNAEL</sequence>
<dbReference type="EMBL" id="JBFOLJ010000004">
    <property type="protein sequence ID" value="KAL2545268.1"/>
    <property type="molecule type" value="Genomic_DNA"/>
</dbReference>
<accession>A0ABD1W916</accession>
<name>A0ABD1W916_9LAMI</name>
<evidence type="ECO:0000313" key="1">
    <source>
        <dbReference type="EMBL" id="KAL2545268.1"/>
    </source>
</evidence>
<protein>
    <submittedName>
        <fullName evidence="1">Uncharacterized protein</fullName>
    </submittedName>
</protein>
<gene>
    <name evidence="1" type="ORF">Fot_14501</name>
</gene>
<organism evidence="1 2">
    <name type="scientific">Forsythia ovata</name>
    <dbReference type="NCBI Taxonomy" id="205694"/>
    <lineage>
        <taxon>Eukaryota</taxon>
        <taxon>Viridiplantae</taxon>
        <taxon>Streptophyta</taxon>
        <taxon>Embryophyta</taxon>
        <taxon>Tracheophyta</taxon>
        <taxon>Spermatophyta</taxon>
        <taxon>Magnoliopsida</taxon>
        <taxon>eudicotyledons</taxon>
        <taxon>Gunneridae</taxon>
        <taxon>Pentapetalae</taxon>
        <taxon>asterids</taxon>
        <taxon>lamiids</taxon>
        <taxon>Lamiales</taxon>
        <taxon>Oleaceae</taxon>
        <taxon>Forsythieae</taxon>
        <taxon>Forsythia</taxon>
    </lineage>
</organism>
<dbReference type="AlphaFoldDB" id="A0ABD1W916"/>
<keyword evidence="2" id="KW-1185">Reference proteome</keyword>